<evidence type="ECO:0000256" key="7">
    <source>
        <dbReference type="ARBA" id="ARBA00023274"/>
    </source>
</evidence>
<keyword evidence="13" id="KW-1185">Reference proteome</keyword>
<dbReference type="PIRSF" id="PIRSF017029">
    <property type="entry name" value="Signal_recog_particle_SRP9"/>
    <property type="match status" value="1"/>
</dbReference>
<dbReference type="Pfam" id="PF05486">
    <property type="entry name" value="SRP9-21"/>
    <property type="match status" value="1"/>
</dbReference>
<keyword evidence="5 9" id="KW-0694">RNA-binding</keyword>
<dbReference type="Gene3D" id="3.30.720.10">
    <property type="entry name" value="Signal recognition particle alu RNA binding heterodimer, srp9/1"/>
    <property type="match status" value="1"/>
</dbReference>
<dbReference type="Proteomes" id="UP000290189">
    <property type="component" value="Unassembled WGS sequence"/>
</dbReference>
<geneLocation type="mitochondrion" evidence="12"/>
<reference evidence="12 14" key="2">
    <citation type="submission" date="2018-03" db="EMBL/GenBank/DDBJ databases">
        <authorList>
            <person name="Fogelqvist J."/>
        </authorList>
    </citation>
    <scope>NUCLEOTIDE SEQUENCE [LARGE SCALE GENOMIC DNA]</scope>
</reference>
<dbReference type="FunFam" id="3.30.720.10:FF:000001">
    <property type="entry name" value="Signal recognition particle 9 kDa protein"/>
    <property type="match status" value="1"/>
</dbReference>
<reference evidence="11 13" key="1">
    <citation type="submission" date="2015-02" db="EMBL/GenBank/DDBJ databases">
        <authorList>
            <person name="Chooi Y.-H."/>
        </authorList>
    </citation>
    <scope>NUCLEOTIDE SEQUENCE [LARGE SCALE GENOMIC DNA]</scope>
    <source>
        <strain evidence="11">E3</strain>
    </source>
</reference>
<keyword evidence="7 9" id="KW-0687">Ribonucleoprotein</keyword>
<evidence type="ECO:0000256" key="3">
    <source>
        <dbReference type="ARBA" id="ARBA00020414"/>
    </source>
</evidence>
<evidence type="ECO:0000313" key="14">
    <source>
        <dbReference type="Proteomes" id="UP000290189"/>
    </source>
</evidence>
<dbReference type="InterPro" id="IPR008832">
    <property type="entry name" value="SRP9"/>
</dbReference>
<evidence type="ECO:0000256" key="4">
    <source>
        <dbReference type="ARBA" id="ARBA00022490"/>
    </source>
</evidence>
<evidence type="ECO:0000313" key="12">
    <source>
        <dbReference type="EMBL" id="SPQ93615.1"/>
    </source>
</evidence>
<dbReference type="SUPFAM" id="SSF54762">
    <property type="entry name" value="Signal recognition particle alu RNA binding heterodimer, SRP9/14"/>
    <property type="match status" value="1"/>
</dbReference>
<dbReference type="InterPro" id="IPR039914">
    <property type="entry name" value="SRP9-like"/>
</dbReference>
<comment type="similarity">
    <text evidence="2 9">Belongs to the SRP9 family.</text>
</comment>
<name>A0A0G4J4C2_PLABS</name>
<dbReference type="PANTHER" id="PTHR12834:SF12">
    <property type="entry name" value="SIGNAL RECOGNITION PARTICLE 9 KDA PROTEIN"/>
    <property type="match status" value="1"/>
</dbReference>
<gene>
    <name evidence="11" type="ORF">PBRA_002464</name>
    <name evidence="12" type="ORF">PLBR_LOCUS830</name>
</gene>
<dbReference type="OrthoDB" id="360923at2759"/>
<dbReference type="InterPro" id="IPR039432">
    <property type="entry name" value="SRP9_dom"/>
</dbReference>
<dbReference type="OMA" id="DPMKVRF"/>
<organism evidence="11 13">
    <name type="scientific">Plasmodiophora brassicae</name>
    <name type="common">Clubroot disease agent</name>
    <dbReference type="NCBI Taxonomy" id="37360"/>
    <lineage>
        <taxon>Eukaryota</taxon>
        <taxon>Sar</taxon>
        <taxon>Rhizaria</taxon>
        <taxon>Endomyxa</taxon>
        <taxon>Phytomyxea</taxon>
        <taxon>Plasmodiophorida</taxon>
        <taxon>Plasmodiophoridae</taxon>
        <taxon>Plasmodiophora</taxon>
    </lineage>
</organism>
<dbReference type="GO" id="GO:0005829">
    <property type="term" value="C:cytosol"/>
    <property type="evidence" value="ECO:0007669"/>
    <property type="project" value="UniProtKB-ARBA"/>
</dbReference>
<evidence type="ECO:0000256" key="5">
    <source>
        <dbReference type="ARBA" id="ARBA00022884"/>
    </source>
</evidence>
<dbReference type="GO" id="GO:0008312">
    <property type="term" value="F:7S RNA binding"/>
    <property type="evidence" value="ECO:0007669"/>
    <property type="project" value="InterPro"/>
</dbReference>
<proteinExistence type="inferred from homology"/>
<evidence type="ECO:0000256" key="9">
    <source>
        <dbReference type="PIRNR" id="PIRNR017029"/>
    </source>
</evidence>
<evidence type="ECO:0000256" key="1">
    <source>
        <dbReference type="ARBA" id="ARBA00004496"/>
    </source>
</evidence>
<feature type="domain" description="SRP9" evidence="10">
    <location>
        <begin position="5"/>
        <end position="65"/>
    </location>
</feature>
<keyword evidence="4 9" id="KW-0963">Cytoplasm</keyword>
<dbReference type="AlphaFoldDB" id="A0A0G4J4C2"/>
<dbReference type="PANTHER" id="PTHR12834">
    <property type="entry name" value="SIGNAL RECOGNITION PARTICLE 9 KDA PROTEIN"/>
    <property type="match status" value="1"/>
</dbReference>
<dbReference type="Proteomes" id="UP000039324">
    <property type="component" value="Unassembled WGS sequence"/>
</dbReference>
<keyword evidence="6 9" id="KW-0733">Signal recognition particle</keyword>
<accession>A0A0G4J4C2</accession>
<keyword evidence="12" id="KW-0496">Mitochondrion</keyword>
<evidence type="ECO:0000256" key="6">
    <source>
        <dbReference type="ARBA" id="ARBA00023135"/>
    </source>
</evidence>
<evidence type="ECO:0000256" key="8">
    <source>
        <dbReference type="ARBA" id="ARBA00045462"/>
    </source>
</evidence>
<comment type="subcellular location">
    <subcellularLocation>
        <location evidence="1 9">Cytoplasm</location>
    </subcellularLocation>
</comment>
<protein>
    <recommendedName>
        <fullName evidence="3 9">Signal recognition particle 9 kDa protein</fullName>
        <shortName evidence="9">SRP9</shortName>
    </recommendedName>
</protein>
<dbReference type="EMBL" id="OVEO01000001">
    <property type="protein sequence ID" value="SPQ93615.1"/>
    <property type="molecule type" value="Genomic_DNA"/>
</dbReference>
<evidence type="ECO:0000313" key="13">
    <source>
        <dbReference type="Proteomes" id="UP000039324"/>
    </source>
</evidence>
<dbReference type="GO" id="GO:0045900">
    <property type="term" value="P:negative regulation of translational elongation"/>
    <property type="evidence" value="ECO:0007669"/>
    <property type="project" value="InterPro"/>
</dbReference>
<comment type="function">
    <text evidence="8 9">Component of the signal recognition particle (SRP) complex, a ribonucleoprotein complex that mediates the cotranslational targeting of secretory and membrane proteins to the endoplasmic reticulum (ER). SRP9 together with SRP14 and the Alu portion of the SRP RNA, constitutes the elongation arrest domain of SRP. The complex of SRP9 and SRP14 is required for SRP RNA binding.</text>
</comment>
<dbReference type="InterPro" id="IPR009018">
    <property type="entry name" value="Signal_recog_particle_SRP9/14"/>
</dbReference>
<evidence type="ECO:0000256" key="2">
    <source>
        <dbReference type="ARBA" id="ARBA00009193"/>
    </source>
</evidence>
<evidence type="ECO:0000313" key="11">
    <source>
        <dbReference type="EMBL" id="CEP02199.1"/>
    </source>
</evidence>
<dbReference type="GO" id="GO:0006614">
    <property type="term" value="P:SRP-dependent cotranslational protein targeting to membrane"/>
    <property type="evidence" value="ECO:0007669"/>
    <property type="project" value="InterPro"/>
</dbReference>
<dbReference type="EMBL" id="CDSF01000122">
    <property type="protein sequence ID" value="CEP02199.1"/>
    <property type="molecule type" value="Genomic_DNA"/>
</dbReference>
<dbReference type="STRING" id="37360.A0A0G4J4C2"/>
<evidence type="ECO:0000259" key="10">
    <source>
        <dbReference type="Pfam" id="PF05486"/>
    </source>
</evidence>
<dbReference type="GO" id="GO:0005786">
    <property type="term" value="C:signal recognition particle, endoplasmic reticulum targeting"/>
    <property type="evidence" value="ECO:0007669"/>
    <property type="project" value="UniProtKB-KW"/>
</dbReference>
<sequence length="87" mass="9987">MVYYTDWPTFASAVKQLYAERPNDTRYCIKYRHKAGSLVLKVTDDRQCLKYRTQMQPDVKKVEHLSKDFIALMSAPAVDGAGVRSSQ</sequence>